<evidence type="ECO:0000313" key="4">
    <source>
        <dbReference type="EMBL" id="GBC63316.1"/>
    </source>
</evidence>
<organism evidence="4 5">
    <name type="scientific">Desulfonema ishimotonii</name>
    <dbReference type="NCBI Taxonomy" id="45657"/>
    <lineage>
        <taxon>Bacteria</taxon>
        <taxon>Pseudomonadati</taxon>
        <taxon>Thermodesulfobacteriota</taxon>
        <taxon>Desulfobacteria</taxon>
        <taxon>Desulfobacterales</taxon>
        <taxon>Desulfococcaceae</taxon>
        <taxon>Desulfonema</taxon>
    </lineage>
</organism>
<evidence type="ECO:0000313" key="5">
    <source>
        <dbReference type="Proteomes" id="UP000288096"/>
    </source>
</evidence>
<proteinExistence type="predicted"/>
<dbReference type="PRINTS" id="PR00455">
    <property type="entry name" value="HTHTETR"/>
</dbReference>
<dbReference type="OrthoDB" id="9812484at2"/>
<dbReference type="PANTHER" id="PTHR30055:SF233">
    <property type="entry name" value="REGULATORY PROTEIN TETR"/>
    <property type="match status" value="1"/>
</dbReference>
<feature type="domain" description="HTH tetR-type" evidence="3">
    <location>
        <begin position="12"/>
        <end position="72"/>
    </location>
</feature>
<evidence type="ECO:0000256" key="2">
    <source>
        <dbReference type="PROSITE-ProRule" id="PRU00335"/>
    </source>
</evidence>
<reference evidence="5" key="2">
    <citation type="submission" date="2019-01" db="EMBL/GenBank/DDBJ databases">
        <title>Genome sequence of Desulfonema ishimotonii strain Tokyo 01.</title>
        <authorList>
            <person name="Fukui M."/>
        </authorList>
    </citation>
    <scope>NUCLEOTIDE SEQUENCE [LARGE SCALE GENOMIC DNA]</scope>
    <source>
        <strain evidence="5">Tokyo 01</strain>
    </source>
</reference>
<name>A0A401G285_9BACT</name>
<feature type="DNA-binding region" description="H-T-H motif" evidence="2">
    <location>
        <begin position="35"/>
        <end position="54"/>
    </location>
</feature>
<evidence type="ECO:0000259" key="3">
    <source>
        <dbReference type="PROSITE" id="PS50977"/>
    </source>
</evidence>
<dbReference type="EMBL" id="BEXT01000001">
    <property type="protein sequence ID" value="GBC63316.1"/>
    <property type="molecule type" value="Genomic_DNA"/>
</dbReference>
<dbReference type="SUPFAM" id="SSF48498">
    <property type="entry name" value="Tetracyclin repressor-like, C-terminal domain"/>
    <property type="match status" value="1"/>
</dbReference>
<dbReference type="AlphaFoldDB" id="A0A401G285"/>
<dbReference type="PROSITE" id="PS50977">
    <property type="entry name" value="HTH_TETR_2"/>
    <property type="match status" value="1"/>
</dbReference>
<dbReference type="PANTHER" id="PTHR30055">
    <property type="entry name" value="HTH-TYPE TRANSCRIPTIONAL REGULATOR RUTR"/>
    <property type="match status" value="1"/>
</dbReference>
<dbReference type="Proteomes" id="UP000288096">
    <property type="component" value="Unassembled WGS sequence"/>
</dbReference>
<evidence type="ECO:0000256" key="1">
    <source>
        <dbReference type="ARBA" id="ARBA00023125"/>
    </source>
</evidence>
<keyword evidence="1 2" id="KW-0238">DNA-binding</keyword>
<reference evidence="5" key="1">
    <citation type="submission" date="2017-11" db="EMBL/GenBank/DDBJ databases">
        <authorList>
            <person name="Watanabe M."/>
            <person name="Kojima H."/>
        </authorList>
    </citation>
    <scope>NUCLEOTIDE SEQUENCE [LARGE SCALE GENOMIC DNA]</scope>
    <source>
        <strain evidence="5">Tokyo 01</strain>
    </source>
</reference>
<dbReference type="InterPro" id="IPR023772">
    <property type="entry name" value="DNA-bd_HTH_TetR-type_CS"/>
</dbReference>
<accession>A0A401G285</accession>
<dbReference type="GO" id="GO:0000976">
    <property type="term" value="F:transcription cis-regulatory region binding"/>
    <property type="evidence" value="ECO:0007669"/>
    <property type="project" value="TreeGrafter"/>
</dbReference>
<dbReference type="InterPro" id="IPR036271">
    <property type="entry name" value="Tet_transcr_reg_TetR-rel_C_sf"/>
</dbReference>
<dbReference type="SUPFAM" id="SSF46689">
    <property type="entry name" value="Homeodomain-like"/>
    <property type="match status" value="1"/>
</dbReference>
<dbReference type="RefSeq" id="WP_124330399.1">
    <property type="nucleotide sequence ID" value="NZ_BEXT01000001.1"/>
</dbReference>
<dbReference type="InterPro" id="IPR001647">
    <property type="entry name" value="HTH_TetR"/>
</dbReference>
<sequence length="213" mass="24602">MMPLKTFNNLSPAKRERITRIAVEEFSEKGYSRASINTMVRRLGIAKGSIYQYFGDKKGLFFFAFNAAMEMVKAWLRTVRDQTAEEDLFTRLEATLLAGVLFLQKHPVVYRFYIRIMFEDEIPFRNEILLSLRGYSLKYFRSLLEHAQERGELRADLDLDKAGFVMDAVMDRFLQARTVQHLDAGLGIYNCTTAEARQWVRQLTDIMCAGIGG</sequence>
<dbReference type="Gene3D" id="1.10.357.10">
    <property type="entry name" value="Tetracycline Repressor, domain 2"/>
    <property type="match status" value="1"/>
</dbReference>
<protein>
    <submittedName>
        <fullName evidence="4">TetR/AcrR family transcriptional regulator</fullName>
    </submittedName>
</protein>
<dbReference type="PROSITE" id="PS01081">
    <property type="entry name" value="HTH_TETR_1"/>
    <property type="match status" value="1"/>
</dbReference>
<keyword evidence="5" id="KW-1185">Reference proteome</keyword>
<dbReference type="GO" id="GO:0003700">
    <property type="term" value="F:DNA-binding transcription factor activity"/>
    <property type="evidence" value="ECO:0007669"/>
    <property type="project" value="TreeGrafter"/>
</dbReference>
<dbReference type="InterPro" id="IPR050109">
    <property type="entry name" value="HTH-type_TetR-like_transc_reg"/>
</dbReference>
<dbReference type="Pfam" id="PF00440">
    <property type="entry name" value="TetR_N"/>
    <property type="match status" value="1"/>
</dbReference>
<comment type="caution">
    <text evidence="4">The sequence shown here is derived from an EMBL/GenBank/DDBJ whole genome shotgun (WGS) entry which is preliminary data.</text>
</comment>
<dbReference type="InterPro" id="IPR009057">
    <property type="entry name" value="Homeodomain-like_sf"/>
</dbReference>
<gene>
    <name evidence="4" type="ORF">DENIS_4310</name>
</gene>